<evidence type="ECO:0000313" key="2">
    <source>
        <dbReference type="EMBL" id="CAA9229608.1"/>
    </source>
</evidence>
<organism evidence="2">
    <name type="scientific">uncultured Acidimicrobiales bacterium</name>
    <dbReference type="NCBI Taxonomy" id="310071"/>
    <lineage>
        <taxon>Bacteria</taxon>
        <taxon>Bacillati</taxon>
        <taxon>Actinomycetota</taxon>
        <taxon>Acidimicrobiia</taxon>
        <taxon>Acidimicrobiales</taxon>
        <taxon>environmental samples</taxon>
    </lineage>
</organism>
<feature type="non-terminal residue" evidence="2">
    <location>
        <position position="73"/>
    </location>
</feature>
<gene>
    <name evidence="2" type="ORF">AVDCRST_MAG10-1098</name>
</gene>
<feature type="non-terminal residue" evidence="2">
    <location>
        <position position="1"/>
    </location>
</feature>
<feature type="region of interest" description="Disordered" evidence="1">
    <location>
        <begin position="1"/>
        <end position="73"/>
    </location>
</feature>
<reference evidence="2" key="1">
    <citation type="submission" date="2020-02" db="EMBL/GenBank/DDBJ databases">
        <authorList>
            <person name="Meier V. D."/>
        </authorList>
    </citation>
    <scope>NUCLEOTIDE SEQUENCE</scope>
    <source>
        <strain evidence="2">AVDCRST_MAG10</strain>
    </source>
</reference>
<name>A0A6J4HQ45_9ACTN</name>
<feature type="compositionally biased region" description="Basic residues" evidence="1">
    <location>
        <begin position="32"/>
        <end position="41"/>
    </location>
</feature>
<accession>A0A6J4HQ45</accession>
<dbReference type="EMBL" id="CADCTB010000075">
    <property type="protein sequence ID" value="CAA9229608.1"/>
    <property type="molecule type" value="Genomic_DNA"/>
</dbReference>
<feature type="compositionally biased region" description="Basic residues" evidence="1">
    <location>
        <begin position="53"/>
        <end position="66"/>
    </location>
</feature>
<dbReference type="AlphaFoldDB" id="A0A6J4HQ45"/>
<sequence>ARPLRPPVHLPQHRRRRPSGPTRRTGPSLGRVRPRPARGGRGRPAGRGLGHQVRPHRQAARRRHEEHHRQGQV</sequence>
<protein>
    <submittedName>
        <fullName evidence="2">Uncharacterized protein</fullName>
    </submittedName>
</protein>
<evidence type="ECO:0000256" key="1">
    <source>
        <dbReference type="SAM" id="MobiDB-lite"/>
    </source>
</evidence>
<feature type="compositionally biased region" description="Low complexity" evidence="1">
    <location>
        <begin position="19"/>
        <end position="31"/>
    </location>
</feature>
<proteinExistence type="predicted"/>